<organism evidence="2 3">
    <name type="scientific">Jatrophihabitans telluris</name>
    <dbReference type="NCBI Taxonomy" id="2038343"/>
    <lineage>
        <taxon>Bacteria</taxon>
        <taxon>Bacillati</taxon>
        <taxon>Actinomycetota</taxon>
        <taxon>Actinomycetes</taxon>
        <taxon>Jatrophihabitantales</taxon>
        <taxon>Jatrophihabitantaceae</taxon>
        <taxon>Jatrophihabitans</taxon>
    </lineage>
</organism>
<protein>
    <submittedName>
        <fullName evidence="2">MarR family winged helix-turn-helix transcriptional regulator</fullName>
    </submittedName>
</protein>
<sequence>MSTSVGPARQQADISSIERELRVLLRRARAYSTELARSVHPDLDPAVYALLVDIADYAPARAADLAAERNVTKGVISRQVRTLEDLGLVERRPDETDARAHTLVLSTTGRRALRRSQNLRHAAMRRLLAGCTPEELSLIAASLAHFNSLME</sequence>
<dbReference type="InterPro" id="IPR039422">
    <property type="entry name" value="MarR/SlyA-like"/>
</dbReference>
<dbReference type="SMART" id="SM00347">
    <property type="entry name" value="HTH_MARR"/>
    <property type="match status" value="1"/>
</dbReference>
<dbReference type="PROSITE" id="PS50995">
    <property type="entry name" value="HTH_MARR_2"/>
    <property type="match status" value="1"/>
</dbReference>
<evidence type="ECO:0000259" key="1">
    <source>
        <dbReference type="PROSITE" id="PS50995"/>
    </source>
</evidence>
<dbReference type="Pfam" id="PF12802">
    <property type="entry name" value="MarR_2"/>
    <property type="match status" value="1"/>
</dbReference>
<dbReference type="InterPro" id="IPR000835">
    <property type="entry name" value="HTH_MarR-typ"/>
</dbReference>
<evidence type="ECO:0000313" key="2">
    <source>
        <dbReference type="EMBL" id="UQX88951.1"/>
    </source>
</evidence>
<reference evidence="2" key="1">
    <citation type="journal article" date="2018" name="Int. J. Syst. Evol. Microbiol.">
        <title>Jatrophihabitans telluris sp. nov., isolated from sediment soil of lava forest wetlands and the emended description of the genus Jatrophihabitans.</title>
        <authorList>
            <person name="Lee K.C."/>
            <person name="Suh M.K."/>
            <person name="Eom M.K."/>
            <person name="Kim K.K."/>
            <person name="Kim J.S."/>
            <person name="Kim D.S."/>
            <person name="Ko S.H."/>
            <person name="Shin Y.K."/>
            <person name="Lee J.S."/>
        </authorList>
    </citation>
    <scope>NUCLEOTIDE SEQUENCE</scope>
    <source>
        <strain evidence="2">N237</strain>
    </source>
</reference>
<dbReference type="InterPro" id="IPR036388">
    <property type="entry name" value="WH-like_DNA-bd_sf"/>
</dbReference>
<dbReference type="SUPFAM" id="SSF46785">
    <property type="entry name" value="Winged helix' DNA-binding domain"/>
    <property type="match status" value="1"/>
</dbReference>
<reference evidence="2" key="2">
    <citation type="submission" date="2022-05" db="EMBL/GenBank/DDBJ databases">
        <authorList>
            <person name="Kim J.-S."/>
            <person name="Lee K."/>
            <person name="Suh M."/>
            <person name="Eom M."/>
            <person name="Kim J.-S."/>
            <person name="Kim D.-S."/>
            <person name="Ko S.-H."/>
            <person name="Shin Y."/>
            <person name="Lee J.-S."/>
        </authorList>
    </citation>
    <scope>NUCLEOTIDE SEQUENCE</scope>
    <source>
        <strain evidence="2">N237</strain>
    </source>
</reference>
<proteinExistence type="predicted"/>
<evidence type="ECO:0000313" key="3">
    <source>
        <dbReference type="Proteomes" id="UP001056336"/>
    </source>
</evidence>
<feature type="domain" description="HTH marR-type" evidence="1">
    <location>
        <begin position="14"/>
        <end position="148"/>
    </location>
</feature>
<dbReference type="Gene3D" id="1.10.10.10">
    <property type="entry name" value="Winged helix-like DNA-binding domain superfamily/Winged helix DNA-binding domain"/>
    <property type="match status" value="1"/>
</dbReference>
<dbReference type="PANTHER" id="PTHR33164:SF57">
    <property type="entry name" value="MARR-FAMILY TRANSCRIPTIONAL REGULATOR"/>
    <property type="match status" value="1"/>
</dbReference>
<dbReference type="RefSeq" id="WP_249772847.1">
    <property type="nucleotide sequence ID" value="NZ_CP097332.1"/>
</dbReference>
<dbReference type="PANTHER" id="PTHR33164">
    <property type="entry name" value="TRANSCRIPTIONAL REGULATOR, MARR FAMILY"/>
    <property type="match status" value="1"/>
</dbReference>
<accession>A0ABY4R1E0</accession>
<dbReference type="Proteomes" id="UP001056336">
    <property type="component" value="Chromosome"/>
</dbReference>
<name>A0ABY4R1E0_9ACTN</name>
<dbReference type="InterPro" id="IPR036390">
    <property type="entry name" value="WH_DNA-bd_sf"/>
</dbReference>
<gene>
    <name evidence="2" type="ORF">M6D93_02875</name>
</gene>
<keyword evidence="3" id="KW-1185">Reference proteome</keyword>
<dbReference type="EMBL" id="CP097332">
    <property type="protein sequence ID" value="UQX88951.1"/>
    <property type="molecule type" value="Genomic_DNA"/>
</dbReference>